<reference evidence="7" key="1">
    <citation type="journal article" date="2021" name="Open Biol.">
        <title>Shared evolutionary footprints suggest mitochondrial oxidative damage underlies multiple complex I losses in fungi.</title>
        <authorList>
            <person name="Schikora-Tamarit M.A."/>
            <person name="Marcet-Houben M."/>
            <person name="Nosek J."/>
            <person name="Gabaldon T."/>
        </authorList>
    </citation>
    <scope>NUCLEOTIDE SEQUENCE</scope>
    <source>
        <strain evidence="7">CBS6341</strain>
    </source>
</reference>
<evidence type="ECO:0000313" key="7">
    <source>
        <dbReference type="EMBL" id="KAH3667871.1"/>
    </source>
</evidence>
<feature type="region of interest" description="Disordered" evidence="6">
    <location>
        <begin position="95"/>
        <end position="134"/>
    </location>
</feature>
<evidence type="ECO:0000313" key="8">
    <source>
        <dbReference type="Proteomes" id="UP000769528"/>
    </source>
</evidence>
<proteinExistence type="inferred from homology"/>
<reference evidence="7" key="2">
    <citation type="submission" date="2021-01" db="EMBL/GenBank/DDBJ databases">
        <authorList>
            <person name="Schikora-Tamarit M.A."/>
        </authorList>
    </citation>
    <scope>NUCLEOTIDE SEQUENCE</scope>
    <source>
        <strain evidence="7">CBS6341</strain>
    </source>
</reference>
<dbReference type="InterPro" id="IPR024758">
    <property type="entry name" value="Inp1"/>
</dbReference>
<name>A0A9P8P9Z3_9ASCO</name>
<evidence type="ECO:0000256" key="5">
    <source>
        <dbReference type="ARBA" id="ARBA00023136"/>
    </source>
</evidence>
<dbReference type="Pfam" id="PF12634">
    <property type="entry name" value="Inp1"/>
    <property type="match status" value="1"/>
</dbReference>
<comment type="function">
    <text evidence="1">Required for peroxisome inheritance.</text>
</comment>
<gene>
    <name evidence="7" type="ORF">WICMUC_005149</name>
</gene>
<keyword evidence="5" id="KW-0472">Membrane</keyword>
<keyword evidence="8" id="KW-1185">Reference proteome</keyword>
<evidence type="ECO:0000256" key="4">
    <source>
        <dbReference type="ARBA" id="ARBA00021397"/>
    </source>
</evidence>
<evidence type="ECO:0000256" key="6">
    <source>
        <dbReference type="SAM" id="MobiDB-lite"/>
    </source>
</evidence>
<protein>
    <recommendedName>
        <fullName evidence="4">Inheritance of peroxisomes protein 1</fullName>
    </recommendedName>
</protein>
<dbReference type="GO" id="GO:0045033">
    <property type="term" value="P:peroxisome inheritance"/>
    <property type="evidence" value="ECO:0007669"/>
    <property type="project" value="InterPro"/>
</dbReference>
<dbReference type="OrthoDB" id="3980558at2759"/>
<dbReference type="AlphaFoldDB" id="A0A9P8P9Z3"/>
<organism evidence="7 8">
    <name type="scientific">Wickerhamomyces mucosus</name>
    <dbReference type="NCBI Taxonomy" id="1378264"/>
    <lineage>
        <taxon>Eukaryota</taxon>
        <taxon>Fungi</taxon>
        <taxon>Dikarya</taxon>
        <taxon>Ascomycota</taxon>
        <taxon>Saccharomycotina</taxon>
        <taxon>Saccharomycetes</taxon>
        <taxon>Phaffomycetales</taxon>
        <taxon>Wickerhamomycetaceae</taxon>
        <taxon>Wickerhamomyces</taxon>
    </lineage>
</organism>
<accession>A0A9P8P9Z3</accession>
<comment type="similarity">
    <text evidence="3">Belongs to the INP1 family.</text>
</comment>
<comment type="caution">
    <text evidence="7">The sequence shown here is derived from an EMBL/GenBank/DDBJ whole genome shotgun (WGS) entry which is preliminary data.</text>
</comment>
<feature type="compositionally biased region" description="Basic and acidic residues" evidence="6">
    <location>
        <begin position="110"/>
        <end position="126"/>
    </location>
</feature>
<evidence type="ECO:0000256" key="2">
    <source>
        <dbReference type="ARBA" id="ARBA00004421"/>
    </source>
</evidence>
<dbReference type="Proteomes" id="UP000769528">
    <property type="component" value="Unassembled WGS sequence"/>
</dbReference>
<evidence type="ECO:0000256" key="3">
    <source>
        <dbReference type="ARBA" id="ARBA00010707"/>
    </source>
</evidence>
<dbReference type="GO" id="GO:0005780">
    <property type="term" value="C:extrinsic component of intraperoxisomal membrane"/>
    <property type="evidence" value="ECO:0007669"/>
    <property type="project" value="InterPro"/>
</dbReference>
<sequence length="517" mass="58756">MTTSTSRITHTLSSPLGMTIKSTNITPIQSPISIDQPRSQLSSPFQSINFQDEIIDITNSKKLLKPISSKNDINLTPRKRALANKKSNNYLNQRIISDPIQSIPSPPISSKKDSPKEQEQEKEQEQPNKLNDNINEDDPEAKIILFQFPKAEVLAFEELSMEESTSSPGRLIGYGNFEIFQLHQKSVSYLHCGSVVHPILPKLKILKISKNQFILALSNPERYWRIILKTEDLSIIKDLECSFRKICFFRDLHFAIESNNEFQEETQEIVRKNSTISNQSTSFLKNPILKLPKNDSSVSISSINTGVACFSSELELESPTFVDDSKSVHREEGLELQRSNSNVSSLDLALDDFFDNDQEEEGEEESHYYTAYGQILDDDSISGLSSPVIASSSFFNPNEQSNSIIPINKPSLLNLYESESNWMDPTEDLSQTSINTPRTSRYISLNLNPQKRVDRIKDPILKHPIDSQLNRKNYRLSSYEVFNLVRNEDISSINNDDNPDHNDSNVSFSSFLKTMFI</sequence>
<evidence type="ECO:0000256" key="1">
    <source>
        <dbReference type="ARBA" id="ARBA00003594"/>
    </source>
</evidence>
<comment type="subcellular location">
    <subcellularLocation>
        <location evidence="2">Peroxisome membrane</location>
        <topology evidence="2">Peripheral membrane protein</topology>
    </subcellularLocation>
</comment>
<dbReference type="EMBL" id="JAEUBF010001375">
    <property type="protein sequence ID" value="KAH3667871.1"/>
    <property type="molecule type" value="Genomic_DNA"/>
</dbReference>